<name>A0A1H2URJ0_9BACL</name>
<evidence type="ECO:0000256" key="4">
    <source>
        <dbReference type="ARBA" id="ARBA00022475"/>
    </source>
</evidence>
<dbReference type="GO" id="GO:0005886">
    <property type="term" value="C:plasma membrane"/>
    <property type="evidence" value="ECO:0007669"/>
    <property type="project" value="UniProtKB-SubCell"/>
</dbReference>
<dbReference type="STRING" id="89784.SAMN04489725_108103"/>
<proteinExistence type="inferred from homology"/>
<dbReference type="InterPro" id="IPR018076">
    <property type="entry name" value="T2SS_GspF_dom"/>
</dbReference>
<dbReference type="FunFam" id="1.20.81.30:FF:000001">
    <property type="entry name" value="Type II secretion system protein F"/>
    <property type="match status" value="2"/>
</dbReference>
<evidence type="ECO:0000256" key="1">
    <source>
        <dbReference type="ARBA" id="ARBA00004429"/>
    </source>
</evidence>
<evidence type="ECO:0000256" key="9">
    <source>
        <dbReference type="RuleBase" id="RU003923"/>
    </source>
</evidence>
<dbReference type="Proteomes" id="UP000182589">
    <property type="component" value="Unassembled WGS sequence"/>
</dbReference>
<dbReference type="PANTHER" id="PTHR30012:SF0">
    <property type="entry name" value="TYPE II SECRETION SYSTEM PROTEIN F-RELATED"/>
    <property type="match status" value="1"/>
</dbReference>
<feature type="transmembrane region" description="Helical" evidence="10">
    <location>
        <begin position="224"/>
        <end position="243"/>
    </location>
</feature>
<dbReference type="GO" id="GO:0015628">
    <property type="term" value="P:protein secretion by the type II secretion system"/>
    <property type="evidence" value="ECO:0007669"/>
    <property type="project" value="TreeGrafter"/>
</dbReference>
<organism evidence="12 13">
    <name type="scientific">Alicyclobacillus hesperidum</name>
    <dbReference type="NCBI Taxonomy" id="89784"/>
    <lineage>
        <taxon>Bacteria</taxon>
        <taxon>Bacillati</taxon>
        <taxon>Bacillota</taxon>
        <taxon>Bacilli</taxon>
        <taxon>Bacillales</taxon>
        <taxon>Alicyclobacillaceae</taxon>
        <taxon>Alicyclobacillus</taxon>
    </lineage>
</organism>
<keyword evidence="6 9" id="KW-0812">Transmembrane</keyword>
<dbReference type="InterPro" id="IPR003004">
    <property type="entry name" value="GspF/PilC"/>
</dbReference>
<sequence length="411" mass="45290">MGVYQYEAMAVRGKRSQGRIEAEDEAAAVRQLSEQGLYVVELRPVDESLWTREINVDLGLFSGVKREQFVPFCRQFATLVRAGVPLVTALEVLYEQTEKGVLQNAIAQVGASVRDGRPLWESLAEYPRVFPALFVQMVRAGEASGTLDEVLENTAGYQERQRETVEKIRSAMIYPIVVAVMAILVSIFLLLRVIPTFVTVFAAQHLQLPWPTRVVLGASSLVSHRWYIGLSVFGVLVGAILFVNRHGPSLYWRDRLLLRVPVFGQLFEKRAMAQVSRTLAMLFHAALPALQAIALSADAVGNRYVARALRQVRDALGDGGSLSGALRETGAFSPMMVQMVRVGETTGHLDEMLGKVADFYESELAMFVDRLKQLMEPLLTALLAGVVGIIVLAALLPMFSLYQGMSSATGM</sequence>
<keyword evidence="4" id="KW-1003">Cell membrane</keyword>
<dbReference type="PRINTS" id="PR00812">
    <property type="entry name" value="BCTERIALGSPF"/>
</dbReference>
<evidence type="ECO:0000256" key="10">
    <source>
        <dbReference type="SAM" id="Phobius"/>
    </source>
</evidence>
<keyword evidence="13" id="KW-1185">Reference proteome</keyword>
<protein>
    <submittedName>
        <fullName evidence="12">Type IV pilus assembly protein PilC</fullName>
    </submittedName>
</protein>
<feature type="domain" description="Type II secretion system protein GspF" evidence="11">
    <location>
        <begin position="72"/>
        <end position="195"/>
    </location>
</feature>
<dbReference type="PANTHER" id="PTHR30012">
    <property type="entry name" value="GENERAL SECRETION PATHWAY PROTEIN"/>
    <property type="match status" value="1"/>
</dbReference>
<keyword evidence="8 10" id="KW-0472">Membrane</keyword>
<dbReference type="InterPro" id="IPR042094">
    <property type="entry name" value="T2SS_GspF_sf"/>
</dbReference>
<comment type="subcellular location">
    <subcellularLocation>
        <location evidence="1">Cell inner membrane</location>
        <topology evidence="1">Multi-pass membrane protein</topology>
    </subcellularLocation>
    <subcellularLocation>
        <location evidence="9">Cell membrane</location>
        <topology evidence="9">Multi-pass membrane protein</topology>
    </subcellularLocation>
</comment>
<dbReference type="Gene3D" id="1.20.81.30">
    <property type="entry name" value="Type II secretion system (T2SS), domain F"/>
    <property type="match status" value="2"/>
</dbReference>
<dbReference type="PROSITE" id="PS00874">
    <property type="entry name" value="T2SP_F"/>
    <property type="match status" value="1"/>
</dbReference>
<evidence type="ECO:0000256" key="3">
    <source>
        <dbReference type="ARBA" id="ARBA00022448"/>
    </source>
</evidence>
<evidence type="ECO:0000256" key="7">
    <source>
        <dbReference type="ARBA" id="ARBA00022989"/>
    </source>
</evidence>
<evidence type="ECO:0000313" key="12">
    <source>
        <dbReference type="EMBL" id="SDW58199.1"/>
    </source>
</evidence>
<evidence type="ECO:0000256" key="2">
    <source>
        <dbReference type="ARBA" id="ARBA00005745"/>
    </source>
</evidence>
<evidence type="ECO:0000256" key="8">
    <source>
        <dbReference type="ARBA" id="ARBA00023136"/>
    </source>
</evidence>
<keyword evidence="7 10" id="KW-1133">Transmembrane helix</keyword>
<accession>A0A1H2URJ0</accession>
<feature type="transmembrane region" description="Helical" evidence="10">
    <location>
        <begin position="171"/>
        <end position="204"/>
    </location>
</feature>
<feature type="domain" description="Type II secretion system protein GspF" evidence="11">
    <location>
        <begin position="276"/>
        <end position="397"/>
    </location>
</feature>
<dbReference type="Pfam" id="PF00482">
    <property type="entry name" value="T2SSF"/>
    <property type="match status" value="2"/>
</dbReference>
<dbReference type="AlphaFoldDB" id="A0A1H2URJ0"/>
<dbReference type="InterPro" id="IPR001992">
    <property type="entry name" value="T2SS_GspF/T4SS_PilC_CS"/>
</dbReference>
<evidence type="ECO:0000256" key="6">
    <source>
        <dbReference type="ARBA" id="ARBA00022692"/>
    </source>
</evidence>
<evidence type="ECO:0000259" key="11">
    <source>
        <dbReference type="Pfam" id="PF00482"/>
    </source>
</evidence>
<evidence type="ECO:0000256" key="5">
    <source>
        <dbReference type="ARBA" id="ARBA00022519"/>
    </source>
</evidence>
<comment type="similarity">
    <text evidence="2 9">Belongs to the GSP F family.</text>
</comment>
<keyword evidence="3 9" id="KW-0813">Transport</keyword>
<evidence type="ECO:0000313" key="13">
    <source>
        <dbReference type="Proteomes" id="UP000182589"/>
    </source>
</evidence>
<dbReference type="EMBL" id="FNOJ01000008">
    <property type="protein sequence ID" value="SDW58199.1"/>
    <property type="molecule type" value="Genomic_DNA"/>
</dbReference>
<feature type="transmembrane region" description="Helical" evidence="10">
    <location>
        <begin position="378"/>
        <end position="402"/>
    </location>
</feature>
<reference evidence="13" key="1">
    <citation type="submission" date="2016-10" db="EMBL/GenBank/DDBJ databases">
        <authorList>
            <person name="Varghese N."/>
        </authorList>
    </citation>
    <scope>NUCLEOTIDE SEQUENCE [LARGE SCALE GENOMIC DNA]</scope>
    <source>
        <strain evidence="13">DSM 12489</strain>
    </source>
</reference>
<keyword evidence="5" id="KW-0997">Cell inner membrane</keyword>
<gene>
    <name evidence="12" type="ORF">SAMN04489725_108103</name>
</gene>